<proteinExistence type="predicted"/>
<reference evidence="1 2" key="1">
    <citation type="submission" date="2021-01" db="EMBL/GenBank/DDBJ databases">
        <title>Whole genome shotgun sequence of Planotetraspora mira NBRC 15435.</title>
        <authorList>
            <person name="Komaki H."/>
            <person name="Tamura T."/>
        </authorList>
    </citation>
    <scope>NUCLEOTIDE SEQUENCE [LARGE SCALE GENOMIC DNA]</scope>
    <source>
        <strain evidence="1 2">NBRC 15435</strain>
    </source>
</reference>
<dbReference type="AlphaFoldDB" id="A0A8J3TNI9"/>
<gene>
    <name evidence="1" type="ORF">Pmi06nite_18940</name>
</gene>
<evidence type="ECO:0008006" key="3">
    <source>
        <dbReference type="Google" id="ProtNLM"/>
    </source>
</evidence>
<evidence type="ECO:0000313" key="2">
    <source>
        <dbReference type="Proteomes" id="UP000650628"/>
    </source>
</evidence>
<evidence type="ECO:0000313" key="1">
    <source>
        <dbReference type="EMBL" id="GII28452.1"/>
    </source>
</evidence>
<name>A0A8J3TNI9_9ACTN</name>
<keyword evidence="2" id="KW-1185">Reference proteome</keyword>
<organism evidence="1 2">
    <name type="scientific">Planotetraspora mira</name>
    <dbReference type="NCBI Taxonomy" id="58121"/>
    <lineage>
        <taxon>Bacteria</taxon>
        <taxon>Bacillati</taxon>
        <taxon>Actinomycetota</taxon>
        <taxon>Actinomycetes</taxon>
        <taxon>Streptosporangiales</taxon>
        <taxon>Streptosporangiaceae</taxon>
        <taxon>Planotetraspora</taxon>
    </lineage>
</organism>
<protein>
    <recommendedName>
        <fullName evidence="3">Integrase</fullName>
    </recommendedName>
</protein>
<comment type="caution">
    <text evidence="1">The sequence shown here is derived from an EMBL/GenBank/DDBJ whole genome shotgun (WGS) entry which is preliminary data.</text>
</comment>
<dbReference type="Proteomes" id="UP000650628">
    <property type="component" value="Unassembled WGS sequence"/>
</dbReference>
<sequence length="47" mass="5324">MMGTRKPNDRSTIYLGRDGLWYGYVTVGVKPDGSPIDGTARRRPKQR</sequence>
<dbReference type="EMBL" id="BOOO01000009">
    <property type="protein sequence ID" value="GII28452.1"/>
    <property type="molecule type" value="Genomic_DNA"/>
</dbReference>
<accession>A0A8J3TNI9</accession>